<protein>
    <submittedName>
        <fullName evidence="1">Uncharacterized protein</fullName>
    </submittedName>
</protein>
<accession>A0AAD6YVP3</accession>
<gene>
    <name evidence="1" type="ORF">GGX14DRAFT_582516</name>
</gene>
<comment type="caution">
    <text evidence="1">The sequence shown here is derived from an EMBL/GenBank/DDBJ whole genome shotgun (WGS) entry which is preliminary data.</text>
</comment>
<sequence length="244" mass="27642">MGCLIPVLETSPHLLSLVRCIILRGIPRGDEAGVLDNLKLLVSAPDLRTLELGFAGRSWNAGYFRYLLAHCSSTLTELRLLHCHDYAGLVHDYALPPVTQQCRPLPRINRLTLTFSSGAIAVLNEPLFSPFLTHMRHLGYLESPHDSLGPLLCRIGQNVESLIVDTNVRDALGLRLEQLVLRKLLSLRALVMEVMVVTPRYETRLIPPLDREEVVRAIEKSMPRLTENRILSVRFFFEKKRGLY</sequence>
<dbReference type="EMBL" id="JARJCW010000001">
    <property type="protein sequence ID" value="KAJ7230234.1"/>
    <property type="molecule type" value="Genomic_DNA"/>
</dbReference>
<dbReference type="Proteomes" id="UP001219525">
    <property type="component" value="Unassembled WGS sequence"/>
</dbReference>
<dbReference type="AlphaFoldDB" id="A0AAD6YVP3"/>
<evidence type="ECO:0000313" key="2">
    <source>
        <dbReference type="Proteomes" id="UP001219525"/>
    </source>
</evidence>
<reference evidence="1" key="1">
    <citation type="submission" date="2023-03" db="EMBL/GenBank/DDBJ databases">
        <title>Massive genome expansion in bonnet fungi (Mycena s.s.) driven by repeated elements and novel gene families across ecological guilds.</title>
        <authorList>
            <consortium name="Lawrence Berkeley National Laboratory"/>
            <person name="Harder C.B."/>
            <person name="Miyauchi S."/>
            <person name="Viragh M."/>
            <person name="Kuo A."/>
            <person name="Thoen E."/>
            <person name="Andreopoulos B."/>
            <person name="Lu D."/>
            <person name="Skrede I."/>
            <person name="Drula E."/>
            <person name="Henrissat B."/>
            <person name="Morin E."/>
            <person name="Kohler A."/>
            <person name="Barry K."/>
            <person name="LaButti K."/>
            <person name="Morin E."/>
            <person name="Salamov A."/>
            <person name="Lipzen A."/>
            <person name="Mereny Z."/>
            <person name="Hegedus B."/>
            <person name="Baldrian P."/>
            <person name="Stursova M."/>
            <person name="Weitz H."/>
            <person name="Taylor A."/>
            <person name="Grigoriev I.V."/>
            <person name="Nagy L.G."/>
            <person name="Martin F."/>
            <person name="Kauserud H."/>
        </authorList>
    </citation>
    <scope>NUCLEOTIDE SEQUENCE</scope>
    <source>
        <strain evidence="1">9144</strain>
    </source>
</reference>
<name>A0AAD6YVP3_9AGAR</name>
<evidence type="ECO:0000313" key="1">
    <source>
        <dbReference type="EMBL" id="KAJ7230234.1"/>
    </source>
</evidence>
<keyword evidence="2" id="KW-1185">Reference proteome</keyword>
<organism evidence="1 2">
    <name type="scientific">Mycena pura</name>
    <dbReference type="NCBI Taxonomy" id="153505"/>
    <lineage>
        <taxon>Eukaryota</taxon>
        <taxon>Fungi</taxon>
        <taxon>Dikarya</taxon>
        <taxon>Basidiomycota</taxon>
        <taxon>Agaricomycotina</taxon>
        <taxon>Agaricomycetes</taxon>
        <taxon>Agaricomycetidae</taxon>
        <taxon>Agaricales</taxon>
        <taxon>Marasmiineae</taxon>
        <taxon>Mycenaceae</taxon>
        <taxon>Mycena</taxon>
    </lineage>
</organism>
<proteinExistence type="predicted"/>